<dbReference type="RefSeq" id="WP_304374581.1">
    <property type="nucleotide sequence ID" value="NZ_JAUOZU010000001.1"/>
</dbReference>
<dbReference type="EMBL" id="JAUOZU010000001">
    <property type="protein sequence ID" value="MDO6962698.1"/>
    <property type="molecule type" value="Genomic_DNA"/>
</dbReference>
<protein>
    <recommendedName>
        <fullName evidence="3">Sulfotransferase family protein</fullName>
    </recommendedName>
</protein>
<accession>A0ABT8YGB9</accession>
<reference evidence="1" key="2">
    <citation type="submission" date="2023-07" db="EMBL/GenBank/DDBJ databases">
        <authorList>
            <person name="Shen H."/>
        </authorList>
    </citation>
    <scope>NUCLEOTIDE SEQUENCE</scope>
    <source>
        <strain evidence="1">TNR-22</strain>
    </source>
</reference>
<proteinExistence type="predicted"/>
<evidence type="ECO:0000313" key="2">
    <source>
        <dbReference type="Proteomes" id="UP001174932"/>
    </source>
</evidence>
<organism evidence="1 2">
    <name type="scientific">Rhizobium alvei</name>
    <dbReference type="NCBI Taxonomy" id="1132659"/>
    <lineage>
        <taxon>Bacteria</taxon>
        <taxon>Pseudomonadati</taxon>
        <taxon>Pseudomonadota</taxon>
        <taxon>Alphaproteobacteria</taxon>
        <taxon>Hyphomicrobiales</taxon>
        <taxon>Rhizobiaceae</taxon>
        <taxon>Rhizobium/Agrobacterium group</taxon>
        <taxon>Rhizobium</taxon>
    </lineage>
</organism>
<reference evidence="1" key="1">
    <citation type="journal article" date="2015" name="Int. J. Syst. Evol. Microbiol.">
        <title>Rhizobium alvei sp. nov., isolated from a freshwater river.</title>
        <authorList>
            <person name="Sheu S.Y."/>
            <person name="Huang H.W."/>
            <person name="Young C.C."/>
            <person name="Chen W.M."/>
        </authorList>
    </citation>
    <scope>NUCLEOTIDE SEQUENCE</scope>
    <source>
        <strain evidence="1">TNR-22</strain>
    </source>
</reference>
<dbReference type="SUPFAM" id="SSF52540">
    <property type="entry name" value="P-loop containing nucleoside triphosphate hydrolases"/>
    <property type="match status" value="1"/>
</dbReference>
<evidence type="ECO:0008006" key="3">
    <source>
        <dbReference type="Google" id="ProtNLM"/>
    </source>
</evidence>
<comment type="caution">
    <text evidence="1">The sequence shown here is derived from an EMBL/GenBank/DDBJ whole genome shotgun (WGS) entry which is preliminary data.</text>
</comment>
<dbReference type="InterPro" id="IPR027417">
    <property type="entry name" value="P-loop_NTPase"/>
</dbReference>
<name>A0ABT8YGB9_9HYPH</name>
<keyword evidence="2" id="KW-1185">Reference proteome</keyword>
<evidence type="ECO:0000313" key="1">
    <source>
        <dbReference type="EMBL" id="MDO6962698.1"/>
    </source>
</evidence>
<gene>
    <name evidence="1" type="ORF">Q4481_01945</name>
</gene>
<sequence length="283" mass="32197">MTRSVLHIGAHKTATTYMQAKLALNVDLLAERGIRYDPLAKFRKNFTSILNDPELREKAYLKRLRASISSQDVIMSDENMLGSPGNLVRSGVFYAQAKTRIRKVCRLTGVVNPEIFLALRDYAGFVVSMYSEYIRHREFMKFADFLELYQKSEFSWLTVISDVVEAAPTARLFLWDFSSFRTLENTIFSQMIGFDASELQTPDGPVRESFSAPAMDVFETLAEILPAEEVRKTIGPVSRILPKGDLYKAFDPLSADMTASLKDAYRKDLEEISVRFPNVVFIK</sequence>
<dbReference type="Proteomes" id="UP001174932">
    <property type="component" value="Unassembled WGS sequence"/>
</dbReference>